<protein>
    <submittedName>
        <fullName evidence="2">Uncharacterized protein</fullName>
    </submittedName>
</protein>
<evidence type="ECO:0000313" key="3">
    <source>
        <dbReference type="Proteomes" id="UP000008983"/>
    </source>
</evidence>
<evidence type="ECO:0000256" key="1">
    <source>
        <dbReference type="SAM" id="Coils"/>
    </source>
</evidence>
<dbReference type="EMBL" id="GL983570">
    <property type="protein sequence ID" value="EGR32822.1"/>
    <property type="molecule type" value="Genomic_DNA"/>
</dbReference>
<feature type="coiled-coil region" evidence="1">
    <location>
        <begin position="450"/>
        <end position="477"/>
    </location>
</feature>
<keyword evidence="1" id="KW-0175">Coiled coil</keyword>
<dbReference type="RefSeq" id="XP_004036808.1">
    <property type="nucleotide sequence ID" value="XM_004036760.1"/>
</dbReference>
<name>G0QPM2_ICHMU</name>
<dbReference type="Proteomes" id="UP000008983">
    <property type="component" value="Unassembled WGS sequence"/>
</dbReference>
<dbReference type="OMA" id="WNQMESK"/>
<dbReference type="OrthoDB" id="432281at2759"/>
<dbReference type="AlphaFoldDB" id="G0QPM2"/>
<sequence length="524" mass="62689">MQHQEQLEKNRQEQERVQKNLVGVYIGIKDFPFKQINEEDEDEKAHLDQEAEKIIKYIGYSDSHKDLMSNKILSAKEEESVTAAVFKEREPVNEDDQENAGPPPPNYVYIPDLVKEPRMTYFRIPKLGSYIAFPLKYNSYLKEEFFNDALQKRQEYQQELEKWTVEKKEKEEEFQKEIEALENDEEAQKEKQIEFDNFLEQYPEAPKEQGFLFEAKEYVLCADTMGQDREISQEDIKYLESYVQLFANSWEQTEKRLMSQDIDRYIQYLQEAPKDLIDQLNDEEAKAEEDKKSDYDHLKDNEKEYNYRLESVKLEALKEILKYEHVQKLFLDLKEYRVLKYPVILQNILYLLGYTMEEINIPKTHILNWKYVKTLLNEDFFNLLVNYNHQGPKPNKVKPYALINKIATKIEKFNQQEIDEYNIGYGRLFKWLQDTTRLRKIDIEVRKQQYADRVAEIEKKEAQLEVWENDKSTKLQEAKDAAAASEDPDSFVEEDWIAQWEEENPRPIVPERVVQDVDEDCLFE</sequence>
<evidence type="ECO:0000313" key="2">
    <source>
        <dbReference type="EMBL" id="EGR32822.1"/>
    </source>
</evidence>
<organism evidence="2 3">
    <name type="scientific">Ichthyophthirius multifiliis</name>
    <name type="common">White spot disease agent</name>
    <name type="synonym">Ich</name>
    <dbReference type="NCBI Taxonomy" id="5932"/>
    <lineage>
        <taxon>Eukaryota</taxon>
        <taxon>Sar</taxon>
        <taxon>Alveolata</taxon>
        <taxon>Ciliophora</taxon>
        <taxon>Intramacronucleata</taxon>
        <taxon>Oligohymenophorea</taxon>
        <taxon>Hymenostomatida</taxon>
        <taxon>Ophryoglenina</taxon>
        <taxon>Ichthyophthirius</taxon>
    </lineage>
</organism>
<dbReference type="eggNOG" id="ENOG502SAR6">
    <property type="taxonomic scope" value="Eukaryota"/>
</dbReference>
<dbReference type="InParanoid" id="G0QPM2"/>
<accession>G0QPM2</accession>
<feature type="coiled-coil region" evidence="1">
    <location>
        <begin position="146"/>
        <end position="191"/>
    </location>
</feature>
<keyword evidence="3" id="KW-1185">Reference proteome</keyword>
<dbReference type="GeneID" id="14909001"/>
<gene>
    <name evidence="2" type="ORF">IMG5_069630</name>
</gene>
<reference evidence="2 3" key="1">
    <citation type="submission" date="2011-07" db="EMBL/GenBank/DDBJ databases">
        <authorList>
            <person name="Coyne R."/>
            <person name="Brami D."/>
            <person name="Johnson J."/>
            <person name="Hostetler J."/>
            <person name="Hannick L."/>
            <person name="Clark T."/>
            <person name="Cassidy-Hanley D."/>
            <person name="Inman J."/>
        </authorList>
    </citation>
    <scope>NUCLEOTIDE SEQUENCE [LARGE SCALE GENOMIC DNA]</scope>
    <source>
        <strain evidence="2 3">G5</strain>
    </source>
</reference>
<proteinExistence type="predicted"/>